<keyword evidence="4 9" id="KW-0997">Cell inner membrane</keyword>
<feature type="domain" description="Tripartite ATP-independent periplasmic transporters DctQ component" evidence="10">
    <location>
        <begin position="49"/>
        <end position="178"/>
    </location>
</feature>
<dbReference type="Proteomes" id="UP000663629">
    <property type="component" value="Chromosome 2"/>
</dbReference>
<dbReference type="EMBL" id="CP070371">
    <property type="protein sequence ID" value="QRZ14940.1"/>
    <property type="molecule type" value="Genomic_DNA"/>
</dbReference>
<sequence>MVSATSSATSVPAGSIDELAQAFEEDAPEVDLGRYGIEDWMALAVFWGIVGLVFLQFFTRYALNNSVAWTEEVAVAALVVLVFLGSAMCIRLSRHIQVDVLYHYVPASVARWISTGVDILRIAVLGYFLWLMWRYVSLVADERMVSVNITRRWMLYPVVAAFGFMVLRSAQVAWQNWQRGYSALERPEAFDGMGD</sequence>
<name>A0ABX7JLE7_9RHOB</name>
<feature type="transmembrane region" description="Helical" evidence="9">
    <location>
        <begin position="40"/>
        <end position="61"/>
    </location>
</feature>
<keyword evidence="7 9" id="KW-0472">Membrane</keyword>
<evidence type="ECO:0000256" key="7">
    <source>
        <dbReference type="ARBA" id="ARBA00023136"/>
    </source>
</evidence>
<evidence type="ECO:0000313" key="11">
    <source>
        <dbReference type="EMBL" id="QRZ14940.1"/>
    </source>
</evidence>
<keyword evidence="3" id="KW-1003">Cell membrane</keyword>
<evidence type="ECO:0000256" key="2">
    <source>
        <dbReference type="ARBA" id="ARBA00022448"/>
    </source>
</evidence>
<feature type="transmembrane region" description="Helical" evidence="9">
    <location>
        <begin position="73"/>
        <end position="93"/>
    </location>
</feature>
<evidence type="ECO:0000259" key="10">
    <source>
        <dbReference type="Pfam" id="PF04290"/>
    </source>
</evidence>
<evidence type="ECO:0000256" key="3">
    <source>
        <dbReference type="ARBA" id="ARBA00022475"/>
    </source>
</evidence>
<keyword evidence="5 9" id="KW-0812">Transmembrane</keyword>
<evidence type="ECO:0000256" key="6">
    <source>
        <dbReference type="ARBA" id="ARBA00022989"/>
    </source>
</evidence>
<accession>A0ABX7JLE7</accession>
<keyword evidence="12" id="KW-1185">Reference proteome</keyword>
<dbReference type="InterPro" id="IPR055348">
    <property type="entry name" value="DctQ"/>
</dbReference>
<dbReference type="InterPro" id="IPR007387">
    <property type="entry name" value="TRAP_DctQ"/>
</dbReference>
<feature type="transmembrane region" description="Helical" evidence="9">
    <location>
        <begin position="113"/>
        <end position="133"/>
    </location>
</feature>
<dbReference type="RefSeq" id="WP_205295906.1">
    <property type="nucleotide sequence ID" value="NZ_CP070371.1"/>
</dbReference>
<gene>
    <name evidence="11" type="ORF">JWJ88_18500</name>
</gene>
<evidence type="ECO:0000256" key="1">
    <source>
        <dbReference type="ARBA" id="ARBA00004429"/>
    </source>
</evidence>
<feature type="transmembrane region" description="Helical" evidence="9">
    <location>
        <begin position="153"/>
        <end position="174"/>
    </location>
</feature>
<dbReference type="PANTHER" id="PTHR35011:SF11">
    <property type="entry name" value="TRAP TRANSPORTER SMALL PERMEASE PROTEIN"/>
    <property type="match status" value="1"/>
</dbReference>
<comment type="subcellular location">
    <subcellularLocation>
        <location evidence="1 9">Cell inner membrane</location>
        <topology evidence="1 9">Multi-pass membrane protein</topology>
    </subcellularLocation>
</comment>
<evidence type="ECO:0000256" key="5">
    <source>
        <dbReference type="ARBA" id="ARBA00022692"/>
    </source>
</evidence>
<comment type="similarity">
    <text evidence="8 9">Belongs to the TRAP transporter small permease family.</text>
</comment>
<dbReference type="PANTHER" id="PTHR35011">
    <property type="entry name" value="2,3-DIKETO-L-GULONATE TRAP TRANSPORTER SMALL PERMEASE PROTEIN YIAM"/>
    <property type="match status" value="1"/>
</dbReference>
<evidence type="ECO:0000313" key="12">
    <source>
        <dbReference type="Proteomes" id="UP000663629"/>
    </source>
</evidence>
<keyword evidence="6 9" id="KW-1133">Transmembrane helix</keyword>
<dbReference type="Pfam" id="PF04290">
    <property type="entry name" value="DctQ"/>
    <property type="match status" value="1"/>
</dbReference>
<comment type="subunit">
    <text evidence="9">The complex comprises the extracytoplasmic solute receptor protein and the two transmembrane proteins.</text>
</comment>
<evidence type="ECO:0000256" key="8">
    <source>
        <dbReference type="ARBA" id="ARBA00038436"/>
    </source>
</evidence>
<evidence type="ECO:0000256" key="4">
    <source>
        <dbReference type="ARBA" id="ARBA00022519"/>
    </source>
</evidence>
<evidence type="ECO:0000256" key="9">
    <source>
        <dbReference type="RuleBase" id="RU369079"/>
    </source>
</evidence>
<proteinExistence type="inferred from homology"/>
<organism evidence="11 12">
    <name type="scientific">Paracoccus methylovorus</name>
    <dbReference type="NCBI Taxonomy" id="2812658"/>
    <lineage>
        <taxon>Bacteria</taxon>
        <taxon>Pseudomonadati</taxon>
        <taxon>Pseudomonadota</taxon>
        <taxon>Alphaproteobacteria</taxon>
        <taxon>Rhodobacterales</taxon>
        <taxon>Paracoccaceae</taxon>
        <taxon>Paracoccus</taxon>
    </lineage>
</organism>
<keyword evidence="2 9" id="KW-0813">Transport</keyword>
<comment type="function">
    <text evidence="9">Part of the tripartite ATP-independent periplasmic (TRAP) transport system.</text>
</comment>
<reference evidence="11 12" key="1">
    <citation type="submission" date="2021-02" db="EMBL/GenBank/DDBJ databases">
        <title>Paracoccus methylovroum sp.nov., a new methanol and methylamine utilizing methylotrophic denitrifer.</title>
        <authorList>
            <person name="Timsy T."/>
            <person name="Behrendt U."/>
            <person name="Ulrich A."/>
            <person name="Spanner T."/>
            <person name="Foesel B.U."/>
            <person name="Horn M.A."/>
            <person name="Kolb S."/>
        </authorList>
    </citation>
    <scope>NUCLEOTIDE SEQUENCE [LARGE SCALE GENOMIC DNA]</scope>
    <source>
        <strain evidence="11 12">H4-D09</strain>
    </source>
</reference>
<protein>
    <recommendedName>
        <fullName evidence="9">TRAP transporter small permease protein</fullName>
    </recommendedName>
</protein>